<sequence>MSDNKSALEYSKAIEDFHSVRAKARLQHLWASVTGKSDELLQYDEITRKMHIKGLSSKGIKEIPLDAIVGSVNRYRDFDKDFLPLRNEDVERWARVKAAMTSPGSPGLPPIRVYKIGEAYFVLDGNHRVSIAKQMGLEKLEAH</sequence>
<name>A0A117LGD3_9CHLR</name>
<protein>
    <submittedName>
        <fullName evidence="1">UspA domain protein</fullName>
    </submittedName>
</protein>
<dbReference type="AlphaFoldDB" id="A0A117LGD3"/>
<dbReference type="InterPro" id="IPR036086">
    <property type="entry name" value="ParB/Sulfiredoxin_sf"/>
</dbReference>
<dbReference type="Proteomes" id="UP000064249">
    <property type="component" value="Unassembled WGS sequence"/>
</dbReference>
<dbReference type="SUPFAM" id="SSF110849">
    <property type="entry name" value="ParB/Sulfiredoxin"/>
    <property type="match status" value="1"/>
</dbReference>
<accession>A0A117LGD3</accession>
<gene>
    <name evidence="1" type="ORF">XD73_1398</name>
</gene>
<evidence type="ECO:0000313" key="2">
    <source>
        <dbReference type="Proteomes" id="UP000064249"/>
    </source>
</evidence>
<organism evidence="1 2">
    <name type="scientific">Anaerolinea thermophila</name>
    <dbReference type="NCBI Taxonomy" id="167964"/>
    <lineage>
        <taxon>Bacteria</taxon>
        <taxon>Bacillati</taxon>
        <taxon>Chloroflexota</taxon>
        <taxon>Anaerolineae</taxon>
        <taxon>Anaerolineales</taxon>
        <taxon>Anaerolineaceae</taxon>
        <taxon>Anaerolinea</taxon>
    </lineage>
</organism>
<dbReference type="EMBL" id="LGFU01000173">
    <property type="protein sequence ID" value="KUK45730.1"/>
    <property type="molecule type" value="Genomic_DNA"/>
</dbReference>
<evidence type="ECO:0000313" key="1">
    <source>
        <dbReference type="EMBL" id="KUK45730.1"/>
    </source>
</evidence>
<comment type="caution">
    <text evidence="1">The sequence shown here is derived from an EMBL/GenBank/DDBJ whole genome shotgun (WGS) entry which is preliminary data.</text>
</comment>
<dbReference type="Gene3D" id="3.90.1530.10">
    <property type="entry name" value="Conserved hypothetical protein from pyrococcus furiosus pfu- 392566-001, ParB domain"/>
    <property type="match status" value="1"/>
</dbReference>
<reference evidence="1 2" key="1">
    <citation type="journal article" date="2015" name="MBio">
        <title>Genome-Resolved Metagenomic Analysis Reveals Roles for Candidate Phyla and Other Microbial Community Members in Biogeochemical Transformations in Oil Reservoirs.</title>
        <authorList>
            <person name="Hu P."/>
            <person name="Tom L."/>
            <person name="Singh A."/>
            <person name="Thomas B.C."/>
            <person name="Baker B.J."/>
            <person name="Piceno Y.M."/>
            <person name="Andersen G.L."/>
            <person name="Banfield J.F."/>
        </authorList>
    </citation>
    <scope>NUCLEOTIDE SEQUENCE [LARGE SCALE GENOMIC DNA]</scope>
    <source>
        <strain evidence="1">46_16</strain>
    </source>
</reference>
<proteinExistence type="predicted"/>
<feature type="non-terminal residue" evidence="1">
    <location>
        <position position="143"/>
    </location>
</feature>